<reference evidence="2 3" key="1">
    <citation type="submission" date="2020-02" db="EMBL/GenBank/DDBJ databases">
        <title>Genome sequence of strain CCNWXJ40-4.</title>
        <authorList>
            <person name="Gao J."/>
            <person name="Sun J."/>
        </authorList>
    </citation>
    <scope>NUCLEOTIDE SEQUENCE [LARGE SCALE GENOMIC DNA]</scope>
    <source>
        <strain evidence="2 3">CCNWXJ 40-4</strain>
    </source>
</reference>
<feature type="transmembrane region" description="Helical" evidence="1">
    <location>
        <begin position="6"/>
        <end position="21"/>
    </location>
</feature>
<keyword evidence="1" id="KW-1133">Transmembrane helix</keyword>
<dbReference type="RefSeq" id="WP_165031096.1">
    <property type="nucleotide sequence ID" value="NZ_JAAKZF010000034.1"/>
</dbReference>
<proteinExistence type="predicted"/>
<sequence length="169" mass="18643">MQKLIWPGAFIVCVVAGMFLFKSEISAMISRISAIDRNGITLVQQIDNVDINLTVKSVDELTKARDMLANKARDMLGMHPVALAYFVRSADCSFWNAAEISKSKHEIYLKELSATELSNVYLVDNQETKNGFGGPGIQVVHRDKGKFLLMAFGVEPDPCSPANGATVYR</sequence>
<keyword evidence="1" id="KW-0812">Transmembrane</keyword>
<dbReference type="Proteomes" id="UP001642900">
    <property type="component" value="Unassembled WGS sequence"/>
</dbReference>
<protein>
    <submittedName>
        <fullName evidence="2">Uncharacterized protein</fullName>
    </submittedName>
</protein>
<keyword evidence="1" id="KW-0472">Membrane</keyword>
<name>A0A6G4WG61_9HYPH</name>
<comment type="caution">
    <text evidence="2">The sequence shown here is derived from an EMBL/GenBank/DDBJ whole genome shotgun (WGS) entry which is preliminary data.</text>
</comment>
<organism evidence="2 3">
    <name type="scientific">Allomesorhizobium camelthorni</name>
    <dbReference type="NCBI Taxonomy" id="475069"/>
    <lineage>
        <taxon>Bacteria</taxon>
        <taxon>Pseudomonadati</taxon>
        <taxon>Pseudomonadota</taxon>
        <taxon>Alphaproteobacteria</taxon>
        <taxon>Hyphomicrobiales</taxon>
        <taxon>Phyllobacteriaceae</taxon>
        <taxon>Allomesorhizobium</taxon>
    </lineage>
</organism>
<dbReference type="EMBL" id="JAAKZF010000034">
    <property type="protein sequence ID" value="NGO53584.1"/>
    <property type="molecule type" value="Genomic_DNA"/>
</dbReference>
<evidence type="ECO:0000313" key="3">
    <source>
        <dbReference type="Proteomes" id="UP001642900"/>
    </source>
</evidence>
<gene>
    <name evidence="2" type="ORF">G6N73_20865</name>
</gene>
<evidence type="ECO:0000256" key="1">
    <source>
        <dbReference type="SAM" id="Phobius"/>
    </source>
</evidence>
<accession>A0A6G4WG61</accession>
<keyword evidence="3" id="KW-1185">Reference proteome</keyword>
<dbReference type="AlphaFoldDB" id="A0A6G4WG61"/>
<evidence type="ECO:0000313" key="2">
    <source>
        <dbReference type="EMBL" id="NGO53584.1"/>
    </source>
</evidence>